<evidence type="ECO:0000313" key="1">
    <source>
        <dbReference type="EMBL" id="KAG0483642.1"/>
    </source>
</evidence>
<organism evidence="1 2">
    <name type="scientific">Vanilla planifolia</name>
    <name type="common">Vanilla</name>
    <dbReference type="NCBI Taxonomy" id="51239"/>
    <lineage>
        <taxon>Eukaryota</taxon>
        <taxon>Viridiplantae</taxon>
        <taxon>Streptophyta</taxon>
        <taxon>Embryophyta</taxon>
        <taxon>Tracheophyta</taxon>
        <taxon>Spermatophyta</taxon>
        <taxon>Magnoliopsida</taxon>
        <taxon>Liliopsida</taxon>
        <taxon>Asparagales</taxon>
        <taxon>Orchidaceae</taxon>
        <taxon>Vanilloideae</taxon>
        <taxon>Vanilleae</taxon>
        <taxon>Vanilla</taxon>
    </lineage>
</organism>
<evidence type="ECO:0000313" key="2">
    <source>
        <dbReference type="Proteomes" id="UP000639772"/>
    </source>
</evidence>
<dbReference type="EMBL" id="JADCNM010000005">
    <property type="protein sequence ID" value="KAG0483642.1"/>
    <property type="molecule type" value="Genomic_DNA"/>
</dbReference>
<sequence length="104" mass="12048">MLLAEGSDNNLVFALEGWDRAWFNIYGTLRTRRGNSGDMEFEADYNPANDLLDEQFMLKGRWFHRKDLEVTNSKGNVLRCSHYLPLEVPKEGSSLCYILSWKQG</sequence>
<comment type="caution">
    <text evidence="1">The sequence shown here is derived from an EMBL/GenBank/DDBJ whole genome shotgun (WGS) entry which is preliminary data.</text>
</comment>
<dbReference type="AlphaFoldDB" id="A0A835RCX2"/>
<gene>
    <name evidence="1" type="ORF">HPP92_011726</name>
</gene>
<dbReference type="OrthoDB" id="10249433at2759"/>
<dbReference type="Proteomes" id="UP000639772">
    <property type="component" value="Unassembled WGS sequence"/>
</dbReference>
<proteinExistence type="predicted"/>
<accession>A0A835RCX2</accession>
<name>A0A835RCX2_VANPL</name>
<dbReference type="InterPro" id="IPR052920">
    <property type="entry name" value="DNA-binding_regulatory"/>
</dbReference>
<protein>
    <submittedName>
        <fullName evidence="1">Uncharacterized protein</fullName>
    </submittedName>
</protein>
<dbReference type="PANTHER" id="PTHR43358:SF4">
    <property type="entry name" value="ALPHA_BETA HYDROLASE FOLD-1 DOMAIN-CONTAINING PROTEIN"/>
    <property type="match status" value="1"/>
</dbReference>
<reference evidence="1 2" key="1">
    <citation type="journal article" date="2020" name="Nat. Food">
        <title>A phased Vanilla planifolia genome enables genetic improvement of flavour and production.</title>
        <authorList>
            <person name="Hasing T."/>
            <person name="Tang H."/>
            <person name="Brym M."/>
            <person name="Khazi F."/>
            <person name="Huang T."/>
            <person name="Chambers A.H."/>
        </authorList>
    </citation>
    <scope>NUCLEOTIDE SEQUENCE [LARGE SCALE GENOMIC DNA]</scope>
    <source>
        <tissue evidence="1">Leaf</tissue>
    </source>
</reference>
<dbReference type="PANTHER" id="PTHR43358">
    <property type="entry name" value="ALPHA/BETA-HYDROLASE"/>
    <property type="match status" value="1"/>
</dbReference>